<protein>
    <recommendedName>
        <fullName evidence="5">Calx-beta domain-containing protein</fullName>
    </recommendedName>
</protein>
<dbReference type="PANTHER" id="PTHR11878:SF65">
    <property type="entry name" value="NA_CA-EXCHANGE PROTEIN, ISOFORM G"/>
    <property type="match status" value="1"/>
</dbReference>
<dbReference type="Proteomes" id="UP000017746">
    <property type="component" value="Chromosome"/>
</dbReference>
<feature type="domain" description="Calx-beta" evidence="5">
    <location>
        <begin position="389"/>
        <end position="493"/>
    </location>
</feature>
<gene>
    <name evidence="6" type="ORF">AFR_33450</name>
</gene>
<name>U5W6W8_9ACTN</name>
<keyword evidence="4" id="KW-0813">Transport</keyword>
<dbReference type="InterPro" id="IPR038081">
    <property type="entry name" value="CalX-like_sf"/>
</dbReference>
<accession>U5W6W8</accession>
<dbReference type="GO" id="GO:0007154">
    <property type="term" value="P:cell communication"/>
    <property type="evidence" value="ECO:0007669"/>
    <property type="project" value="InterPro"/>
</dbReference>
<reference evidence="6 7" key="1">
    <citation type="journal article" date="2014" name="J. Biotechnol.">
        <title>Complete genome sequence of the actinobacterium Actinoplanes friuliensis HAG 010964, producer of the lipopeptide antibiotic friulimycin.</title>
        <authorList>
            <person name="Ruckert C."/>
            <person name="Szczepanowski R."/>
            <person name="Albersmeier A."/>
            <person name="Goesmann A."/>
            <person name="Fischer N."/>
            <person name="Steinkamper A."/>
            <person name="Puhler A."/>
            <person name="Biener R."/>
            <person name="Schwartz D."/>
            <person name="Kalinowski J."/>
        </authorList>
    </citation>
    <scope>NUCLEOTIDE SEQUENCE [LARGE SCALE GENOMIC DNA]</scope>
    <source>
        <strain evidence="6 7">DSM 7358</strain>
    </source>
</reference>
<dbReference type="PANTHER" id="PTHR11878">
    <property type="entry name" value="SODIUM/CALCIUM EXCHANGER"/>
    <property type="match status" value="1"/>
</dbReference>
<keyword evidence="4" id="KW-0406">Ion transport</keyword>
<organism evidence="6 7">
    <name type="scientific">Actinoplanes friuliensis DSM 7358</name>
    <dbReference type="NCBI Taxonomy" id="1246995"/>
    <lineage>
        <taxon>Bacteria</taxon>
        <taxon>Bacillati</taxon>
        <taxon>Actinomycetota</taxon>
        <taxon>Actinomycetes</taxon>
        <taxon>Micromonosporales</taxon>
        <taxon>Micromonosporaceae</taxon>
        <taxon>Actinoplanes</taxon>
    </lineage>
</organism>
<dbReference type="EMBL" id="CP006272">
    <property type="protein sequence ID" value="AGZ44948.1"/>
    <property type="molecule type" value="Genomic_DNA"/>
</dbReference>
<dbReference type="AlphaFoldDB" id="U5W6W8"/>
<evidence type="ECO:0000256" key="3">
    <source>
        <dbReference type="ARBA" id="ARBA00022837"/>
    </source>
</evidence>
<evidence type="ECO:0000259" key="5">
    <source>
        <dbReference type="SMART" id="SM00237"/>
    </source>
</evidence>
<dbReference type="SMART" id="SM00237">
    <property type="entry name" value="Calx_beta"/>
    <property type="match status" value="4"/>
</dbReference>
<proteinExistence type="predicted"/>
<dbReference type="eggNOG" id="COG3391">
    <property type="taxonomic scope" value="Bacteria"/>
</dbReference>
<dbReference type="RefSeq" id="WP_023561285.1">
    <property type="nucleotide sequence ID" value="NC_022657.1"/>
</dbReference>
<dbReference type="GO" id="GO:0030001">
    <property type="term" value="P:metal ion transport"/>
    <property type="evidence" value="ECO:0007669"/>
    <property type="project" value="TreeGrafter"/>
</dbReference>
<feature type="domain" description="Calx-beta" evidence="5">
    <location>
        <begin position="150"/>
        <end position="254"/>
    </location>
</feature>
<dbReference type="Gene3D" id="2.60.40.2030">
    <property type="match status" value="5"/>
</dbReference>
<evidence type="ECO:0000256" key="1">
    <source>
        <dbReference type="ARBA" id="ARBA00022729"/>
    </source>
</evidence>
<feature type="domain" description="Calx-beta" evidence="5">
    <location>
        <begin position="41"/>
        <end position="141"/>
    </location>
</feature>
<dbReference type="OrthoDB" id="3279580at2"/>
<keyword evidence="3" id="KW-0106">Calcium</keyword>
<keyword evidence="1" id="KW-0732">Signal</keyword>
<dbReference type="InterPro" id="IPR003644">
    <property type="entry name" value="Calx_beta"/>
</dbReference>
<dbReference type="SUPFAM" id="SSF141072">
    <property type="entry name" value="CalX-like"/>
    <property type="match status" value="5"/>
</dbReference>
<dbReference type="HOGENOM" id="CLU_307717_0_0_11"/>
<evidence type="ECO:0000313" key="7">
    <source>
        <dbReference type="Proteomes" id="UP000017746"/>
    </source>
</evidence>
<dbReference type="KEGG" id="afs:AFR_33450"/>
<dbReference type="InterPro" id="IPR051171">
    <property type="entry name" value="CaCA"/>
</dbReference>
<keyword evidence="7" id="KW-1185">Reference proteome</keyword>
<evidence type="ECO:0000256" key="4">
    <source>
        <dbReference type="ARBA" id="ARBA00023065"/>
    </source>
</evidence>
<dbReference type="Pfam" id="PF03160">
    <property type="entry name" value="Calx-beta"/>
    <property type="match status" value="2"/>
</dbReference>
<sequence>MRYSPAHAAKSGSVPFMLRGPKSAKTILSAAVAGVVGLVPAVLIASPAMAAVTYTWTDSTPNATEAQPVTAELTWADSDPLGTAPTTYTWSTAEGTAKAGYDFTPVTGATVTFTNGKANFSVTTLADTVYEGDESFDIVVNNGNVAVATATATINDEDIAPTYTMTANKTTVTEGTDTAVTVTVKLDAASAAPVSIPITTEDGSGANGAKAGSDYTTYSTPVTFAPSETTKQFTVPILNDTTDEDDQTFTIKASAGTGVTGTASPITITIADEDAAPAVKFNSATASIEEGKDLKFPVSLTAPSEKTVTVKYDTSDLTAGAQPNGEGLASAGKDYTAVSAGVVTFAPGDTLKDAVVKTTTDDLDEITPEDFQATLSAPTNATLGMPATSIGKIADPNTTTSPTVTLTPTTVKEGNATASQTFTVKLSKASGKTQVVHWIAGTGLGQTATANADYKSASGDLTFAPGDLEKTFSVDILGDLTDEPDENFTLTLSNKDVASTLSNVSGDLKANTILITDDDDKPTYSVNNVSMAEGNTASVALYTLKLSNPTSTALTFNVTKVDDTAKSAPVGDPLTVFGTDDYSVPVGTVTVPAGQPAGYAFALVNGDGIFEPDEAASLKFTPADVATTGAVTGASATGTLTLTNDDTAPVLNVVPVSGNEDDTVTVKGIVIGQSQAEVSLNVSFEGKSVGGTKAASADDFTNPGAQLVKIPVGTPVGAQIKIADVKLTKDSVAEPAETILVSGFGLSNTGSVKDGAITIAANGTTTPDPDPEEPGEDSITLDSSSDFRLGVGNITLSGKTTPGAKVQPWAQPLDSDAGLVEYGSEVTADSSGNFSFVGKFTKTGYKFAASINDGDLTSDPVTVFLKQDPDLFLRSSSRGQATLSVFGDPRVAGLSVRFLRANSNGTWSTVATGSLDSTGKLSRTLTGLKSGASYLYKVTVYGDGDVGLLTNTSKSARVTIR</sequence>
<dbReference type="GO" id="GO:0016020">
    <property type="term" value="C:membrane"/>
    <property type="evidence" value="ECO:0007669"/>
    <property type="project" value="InterPro"/>
</dbReference>
<evidence type="ECO:0000313" key="6">
    <source>
        <dbReference type="EMBL" id="AGZ44948.1"/>
    </source>
</evidence>
<keyword evidence="2" id="KW-0677">Repeat</keyword>
<dbReference type="STRING" id="1246995.AFR_33450"/>
<dbReference type="PATRIC" id="fig|1246995.3.peg.6770"/>
<feature type="domain" description="Calx-beta" evidence="5">
    <location>
        <begin position="266"/>
        <end position="376"/>
    </location>
</feature>
<evidence type="ECO:0000256" key="2">
    <source>
        <dbReference type="ARBA" id="ARBA00022737"/>
    </source>
</evidence>